<keyword evidence="3" id="KW-0732">Signal</keyword>
<dbReference type="EMBL" id="CP100355">
    <property type="protein sequence ID" value="UTF53905.1"/>
    <property type="molecule type" value="Genomic_DNA"/>
</dbReference>
<feature type="domain" description="Fe/B12 periplasmic-binding" evidence="5">
    <location>
        <begin position="124"/>
        <end position="334"/>
    </location>
</feature>
<dbReference type="Pfam" id="PF01497">
    <property type="entry name" value="Peripla_BP_2"/>
    <property type="match status" value="1"/>
</dbReference>
<evidence type="ECO:0000313" key="6">
    <source>
        <dbReference type="EMBL" id="UTF53905.1"/>
    </source>
</evidence>
<dbReference type="SUPFAM" id="SSF53807">
    <property type="entry name" value="Helical backbone' metal receptor"/>
    <property type="match status" value="1"/>
</dbReference>
<protein>
    <submittedName>
        <fullName evidence="6">ABC transporter substrate-binding protein</fullName>
    </submittedName>
</protein>
<proteinExistence type="predicted"/>
<dbReference type="GeneID" id="73288593"/>
<name>A0A9E7SUW8_9EURY</name>
<evidence type="ECO:0000313" key="7">
    <source>
        <dbReference type="Proteomes" id="UP001056855"/>
    </source>
</evidence>
<dbReference type="InterPro" id="IPR002491">
    <property type="entry name" value="ABC_transptr_periplasmic_BD"/>
</dbReference>
<dbReference type="Proteomes" id="UP001056855">
    <property type="component" value="Chromosome"/>
</dbReference>
<comment type="subcellular location">
    <subcellularLocation>
        <location evidence="1">Cell envelope</location>
    </subcellularLocation>
</comment>
<feature type="region of interest" description="Disordered" evidence="4">
    <location>
        <begin position="13"/>
        <end position="57"/>
    </location>
</feature>
<dbReference type="PANTHER" id="PTHR30532:SF1">
    <property type="entry name" value="IRON(3+)-HYDROXAMATE-BINDING PROTEIN FHUD"/>
    <property type="match status" value="1"/>
</dbReference>
<dbReference type="PANTHER" id="PTHR30532">
    <property type="entry name" value="IRON III DICITRATE-BINDING PERIPLASMIC PROTEIN"/>
    <property type="match status" value="1"/>
</dbReference>
<keyword evidence="7" id="KW-1185">Reference proteome</keyword>
<keyword evidence="2" id="KW-0813">Transport</keyword>
<reference evidence="6" key="1">
    <citation type="submission" date="2022-06" db="EMBL/GenBank/DDBJ databases">
        <title>Diverse halophilic archaea isolated from saline environments.</title>
        <authorList>
            <person name="Cui H.-L."/>
        </authorList>
    </citation>
    <scope>NUCLEOTIDE SEQUENCE</scope>
    <source>
        <strain evidence="6">WLHS1</strain>
    </source>
</reference>
<evidence type="ECO:0000256" key="3">
    <source>
        <dbReference type="ARBA" id="ARBA00022729"/>
    </source>
</evidence>
<accession>A0A9E7SUW8</accession>
<gene>
    <name evidence="6" type="ORF">NGM29_01065</name>
</gene>
<dbReference type="InterPro" id="IPR051313">
    <property type="entry name" value="Bact_iron-sidero_bind"/>
</dbReference>
<dbReference type="AlphaFoldDB" id="A0A9E7SUW8"/>
<evidence type="ECO:0000256" key="2">
    <source>
        <dbReference type="ARBA" id="ARBA00022448"/>
    </source>
</evidence>
<organism evidence="6 7">
    <name type="scientific">Natronosalvus rutilus</name>
    <dbReference type="NCBI Taxonomy" id="2953753"/>
    <lineage>
        <taxon>Archaea</taxon>
        <taxon>Methanobacteriati</taxon>
        <taxon>Methanobacteriota</taxon>
        <taxon>Stenosarchaea group</taxon>
        <taxon>Halobacteria</taxon>
        <taxon>Halobacteriales</taxon>
        <taxon>Natrialbaceae</taxon>
        <taxon>Natronosalvus</taxon>
    </lineage>
</organism>
<evidence type="ECO:0000256" key="4">
    <source>
        <dbReference type="SAM" id="MobiDB-lite"/>
    </source>
</evidence>
<evidence type="ECO:0000259" key="5">
    <source>
        <dbReference type="Pfam" id="PF01497"/>
    </source>
</evidence>
<sequence length="398" mass="44031">MYSGTALGGSVLSGCLAGEENGDGDSPSSTEPNAENESDGEDTRSEDGPHTATLAPVGEVTFDAVPETVFTVFPWYADMAVAVGHGDSINSLWWAEEFDSIMQYFTADLEGVSVSWADLEGQYGANEERLYELDSDLHLVDPAWLSTQDGWDRDAIDRIADTVAPWFGNQYSNLHQTAPEAWAADYEYYTLWELFEQVAAVYRERARYEALASVHADLVARIERNRPAKADRPTVGYLQLPTDLSAVSVLRLNAAGYYNAHTRPLGSTDAFEDLETTGEFASVDFETLLEADPDVLLMLWGMTSSVDLEALRANLEDHSIGGHLSAVQEGRVFTQGTRFQGPLMNLFQLEMTAKQLYPEQFGEWPGYEDGDSYPDFDADEQLFDRQRVSSIVTEGNDA</sequence>
<dbReference type="Gene3D" id="3.40.50.1980">
    <property type="entry name" value="Nitrogenase molybdenum iron protein domain"/>
    <property type="match status" value="2"/>
</dbReference>
<dbReference type="KEGG" id="sawl:NGM29_01065"/>
<dbReference type="RefSeq" id="WP_254158422.1">
    <property type="nucleotide sequence ID" value="NZ_CP100355.1"/>
</dbReference>
<evidence type="ECO:0000256" key="1">
    <source>
        <dbReference type="ARBA" id="ARBA00004196"/>
    </source>
</evidence>